<comment type="catalytic activity">
    <reaction evidence="13">
        <text>[hyaluronan](n) + UDP-N-acetyl-alpha-D-glucosamine = N-acetyl-beta-D-glucosaminyl-(1-&gt;4)-[hyaluronan](n) + UDP + H(+)</text>
        <dbReference type="Rhea" id="RHEA:20465"/>
        <dbReference type="Rhea" id="RHEA-COMP:12583"/>
        <dbReference type="Rhea" id="RHEA-COMP:12585"/>
        <dbReference type="ChEBI" id="CHEBI:15378"/>
        <dbReference type="ChEBI" id="CHEBI:57705"/>
        <dbReference type="ChEBI" id="CHEBI:58223"/>
        <dbReference type="ChEBI" id="CHEBI:132153"/>
        <dbReference type="ChEBI" id="CHEBI:132154"/>
        <dbReference type="EC" id="2.4.1.212"/>
    </reaction>
</comment>
<dbReference type="SUPFAM" id="SSF53448">
    <property type="entry name" value="Nucleotide-diphospho-sugar transferases"/>
    <property type="match status" value="1"/>
</dbReference>
<evidence type="ECO:0000256" key="6">
    <source>
        <dbReference type="ARBA" id="ARBA00022676"/>
    </source>
</evidence>
<feature type="domain" description="Glycosyltransferase 2-like" evidence="17">
    <location>
        <begin position="248"/>
        <end position="423"/>
    </location>
</feature>
<reference evidence="18 19" key="1">
    <citation type="submission" date="2016-10" db="EMBL/GenBank/DDBJ databases">
        <authorList>
            <person name="de Groot N.N."/>
        </authorList>
    </citation>
    <scope>NUCLEOTIDE SEQUENCE [LARGE SCALE GENOMIC DNA]</scope>
    <source>
        <strain evidence="18 19">DSM 1283</strain>
    </source>
</reference>
<evidence type="ECO:0000313" key="19">
    <source>
        <dbReference type="Proteomes" id="UP000198806"/>
    </source>
</evidence>
<sequence length="642" mass="74155">MNIKKISSGNNKIKKEYKDILLQTKSDRRILANVPDKTKLRSNKDRRGSQTIDNFSGNINDYILSKQIGMRYKVQYNVEVTCSSSKGGKKTSFVSSGIDISMSGILLRISKEHMLLMKEADRILLKFEITPGTMPEGLEMKVRINADMARTEQVSESEYLCGMAFVKPLSVYASKKRGRYMLMISTFLLLFITSFIVLMRAESVIYFKFNKWLYLYSIIAACFLLSRYLFGFLYREVPIDVDFTPGVSILIPCFNEEEWIQRTIISCINQDYPIDKLEVIVIDDCSNDKSVEKIEETIQKLYDSGDQYDVKKRLKYIVQKGNKGKREALAAGALEAKHELVVFVDSDSFLDPFAIRNLVQPFKDPKMGGVSGRTDVANTYTNALTKMQSVRYYIAFRIMKAAEAYFDAVTCLSGPLACYKKEIILKNREAWLNQSFLGQKATFGDDRAMTNFVLKNYRTSYQDSAVCSTIVPKKYSVFLKQQMRWKRSWLRESLIAGKFMWKKEPFASLSFYMGLVVPIAAPIVVLYNLVYVPVTYGIFPKAFLVGILLMSLLMSTAQMFLRRSTTWIFGMLFCFYYEAVLLWQMPIAWVTFWKSTWGTRMTPSDLKELKKKEKKLLEKRAKELKKAKKYKREDSHEIFTDE</sequence>
<dbReference type="Pfam" id="PF00535">
    <property type="entry name" value="Glycos_transf_2"/>
    <property type="match status" value="1"/>
</dbReference>
<name>A0A1I5IXL6_9FIRM</name>
<evidence type="ECO:0000256" key="7">
    <source>
        <dbReference type="ARBA" id="ARBA00022679"/>
    </source>
</evidence>
<dbReference type="PANTHER" id="PTHR22913">
    <property type="entry name" value="HYALURONAN SYNTHASE"/>
    <property type="match status" value="1"/>
</dbReference>
<dbReference type="GO" id="GO:0030213">
    <property type="term" value="P:hyaluronan biosynthetic process"/>
    <property type="evidence" value="ECO:0007669"/>
    <property type="project" value="TreeGrafter"/>
</dbReference>
<organism evidence="18 19">
    <name type="scientific">Anaerocolumna aminovalerica</name>
    <dbReference type="NCBI Taxonomy" id="1527"/>
    <lineage>
        <taxon>Bacteria</taxon>
        <taxon>Bacillati</taxon>
        <taxon>Bacillota</taxon>
        <taxon>Clostridia</taxon>
        <taxon>Lachnospirales</taxon>
        <taxon>Lachnospiraceae</taxon>
        <taxon>Anaerocolumna</taxon>
    </lineage>
</organism>
<dbReference type="GO" id="GO:0005886">
    <property type="term" value="C:plasma membrane"/>
    <property type="evidence" value="ECO:0007669"/>
    <property type="project" value="UniProtKB-SubCell"/>
</dbReference>
<dbReference type="OrthoDB" id="9766971at2"/>
<protein>
    <recommendedName>
        <fullName evidence="10">Hyaluronan synthase</fullName>
        <ecNumber evidence="4">2.4.1.212</ecNumber>
    </recommendedName>
    <alternativeName>
        <fullName evidence="12">Hyaluronate synthase</fullName>
    </alternativeName>
    <alternativeName>
        <fullName evidence="11">Hyaluronic acid synthase</fullName>
    </alternativeName>
</protein>
<feature type="coiled-coil region" evidence="15">
    <location>
        <begin position="606"/>
        <end position="634"/>
    </location>
</feature>
<evidence type="ECO:0000256" key="16">
    <source>
        <dbReference type="SAM" id="Phobius"/>
    </source>
</evidence>
<dbReference type="Gene3D" id="3.90.550.10">
    <property type="entry name" value="Spore Coat Polysaccharide Biosynthesis Protein SpsA, Chain A"/>
    <property type="match status" value="1"/>
</dbReference>
<dbReference type="EMBL" id="FOWD01000056">
    <property type="protein sequence ID" value="SFO65149.1"/>
    <property type="molecule type" value="Genomic_DNA"/>
</dbReference>
<keyword evidence="19" id="KW-1185">Reference proteome</keyword>
<keyword evidence="5" id="KW-1003">Cell membrane</keyword>
<feature type="transmembrane region" description="Helical" evidence="16">
    <location>
        <begin position="542"/>
        <end position="561"/>
    </location>
</feature>
<evidence type="ECO:0000256" key="11">
    <source>
        <dbReference type="ARBA" id="ARBA00042148"/>
    </source>
</evidence>
<dbReference type="PANTHER" id="PTHR22913:SF12">
    <property type="entry name" value="MANNURONAN SYNTHASE"/>
    <property type="match status" value="1"/>
</dbReference>
<dbReference type="InterPro" id="IPR029044">
    <property type="entry name" value="Nucleotide-diphossugar_trans"/>
</dbReference>
<keyword evidence="7" id="KW-0808">Transferase</keyword>
<comment type="function">
    <text evidence="9">Glycosaminoglycan synthesis. The hyaluronic acid capsule is involved in the pathogenicity of group A Streptococci; it may be the major virulence determinant.</text>
</comment>
<evidence type="ECO:0000256" key="8">
    <source>
        <dbReference type="ARBA" id="ARBA00023136"/>
    </source>
</evidence>
<evidence type="ECO:0000256" key="5">
    <source>
        <dbReference type="ARBA" id="ARBA00022475"/>
    </source>
</evidence>
<evidence type="ECO:0000313" key="18">
    <source>
        <dbReference type="EMBL" id="SFO65149.1"/>
    </source>
</evidence>
<dbReference type="CDD" id="cd06423">
    <property type="entry name" value="CESA_like"/>
    <property type="match status" value="1"/>
</dbReference>
<keyword evidence="15" id="KW-0175">Coiled coil</keyword>
<comment type="similarity">
    <text evidence="3">Belongs to the NodC/HAS family.</text>
</comment>
<keyword evidence="6" id="KW-0328">Glycosyltransferase</keyword>
<evidence type="ECO:0000256" key="3">
    <source>
        <dbReference type="ARBA" id="ARBA00006782"/>
    </source>
</evidence>
<dbReference type="InterPro" id="IPR001173">
    <property type="entry name" value="Glyco_trans_2-like"/>
</dbReference>
<feature type="transmembrane region" description="Helical" evidence="16">
    <location>
        <begin position="509"/>
        <end position="530"/>
    </location>
</feature>
<evidence type="ECO:0000256" key="14">
    <source>
        <dbReference type="ARBA" id="ARBA00048168"/>
    </source>
</evidence>
<evidence type="ECO:0000256" key="13">
    <source>
        <dbReference type="ARBA" id="ARBA00047709"/>
    </source>
</evidence>
<dbReference type="AlphaFoldDB" id="A0A1I5IXL6"/>
<dbReference type="STRING" id="1527.SAMN04489757_1566"/>
<dbReference type="RefSeq" id="WP_091689020.1">
    <property type="nucleotide sequence ID" value="NZ_BAABFM010000085.1"/>
</dbReference>
<accession>A0A1I5IXL6</accession>
<dbReference type="GO" id="GO:0050501">
    <property type="term" value="F:hyaluronan synthase activity"/>
    <property type="evidence" value="ECO:0007669"/>
    <property type="project" value="UniProtKB-EC"/>
</dbReference>
<dbReference type="Proteomes" id="UP000198806">
    <property type="component" value="Unassembled WGS sequence"/>
</dbReference>
<evidence type="ECO:0000256" key="10">
    <source>
        <dbReference type="ARBA" id="ARBA00040508"/>
    </source>
</evidence>
<feature type="transmembrane region" description="Helical" evidence="16">
    <location>
        <begin position="213"/>
        <end position="230"/>
    </location>
</feature>
<comment type="subcellular location">
    <subcellularLocation>
        <location evidence="1">Cell membrane</location>
    </subcellularLocation>
</comment>
<feature type="transmembrane region" description="Helical" evidence="16">
    <location>
        <begin position="180"/>
        <end position="201"/>
    </location>
</feature>
<comment type="pathway">
    <text evidence="2">Glycan biosynthesis; hyaluronan biosynthesis.</text>
</comment>
<keyword evidence="8 16" id="KW-0472">Membrane</keyword>
<evidence type="ECO:0000259" key="17">
    <source>
        <dbReference type="Pfam" id="PF00535"/>
    </source>
</evidence>
<evidence type="ECO:0000256" key="1">
    <source>
        <dbReference type="ARBA" id="ARBA00004236"/>
    </source>
</evidence>
<dbReference type="GO" id="GO:0085029">
    <property type="term" value="P:extracellular matrix assembly"/>
    <property type="evidence" value="ECO:0007669"/>
    <property type="project" value="TreeGrafter"/>
</dbReference>
<dbReference type="EC" id="2.4.1.212" evidence="4"/>
<keyword evidence="16" id="KW-1133">Transmembrane helix</keyword>
<feature type="transmembrane region" description="Helical" evidence="16">
    <location>
        <begin position="568"/>
        <end position="592"/>
    </location>
</feature>
<evidence type="ECO:0000256" key="9">
    <source>
        <dbReference type="ARBA" id="ARBA00037408"/>
    </source>
</evidence>
<gene>
    <name evidence="18" type="ORF">SAMN04489757_1566</name>
</gene>
<evidence type="ECO:0000256" key="12">
    <source>
        <dbReference type="ARBA" id="ARBA00043237"/>
    </source>
</evidence>
<proteinExistence type="inferred from homology"/>
<evidence type="ECO:0000256" key="15">
    <source>
        <dbReference type="SAM" id="Coils"/>
    </source>
</evidence>
<evidence type="ECO:0000256" key="4">
    <source>
        <dbReference type="ARBA" id="ARBA00012207"/>
    </source>
</evidence>
<evidence type="ECO:0000256" key="2">
    <source>
        <dbReference type="ARBA" id="ARBA00004698"/>
    </source>
</evidence>
<keyword evidence="16" id="KW-0812">Transmembrane</keyword>
<comment type="catalytic activity">
    <reaction evidence="14">
        <text>N-acetyl-beta-D-glucosaminyl-(1-&gt;4)-[hyaluronan](n) + UDP-alpha-D-glucuronate = [hyaluronan](n+1) + UDP + H(+)</text>
        <dbReference type="Rhea" id="RHEA:12528"/>
        <dbReference type="Rhea" id="RHEA-COMP:12585"/>
        <dbReference type="Rhea" id="RHEA-COMP:12587"/>
        <dbReference type="ChEBI" id="CHEBI:15378"/>
        <dbReference type="ChEBI" id="CHEBI:58052"/>
        <dbReference type="ChEBI" id="CHEBI:58223"/>
        <dbReference type="ChEBI" id="CHEBI:132153"/>
        <dbReference type="ChEBI" id="CHEBI:132154"/>
        <dbReference type="EC" id="2.4.1.212"/>
    </reaction>
</comment>